<dbReference type="SMART" id="SM00344">
    <property type="entry name" value="HTH_ASNC"/>
    <property type="match status" value="1"/>
</dbReference>
<sequence length="157" mass="17581">METIVNKVLDGIDLNLLDLLQKNAQLSNAELAKLVNLSPPATHARIKRLEKEGFIDKQVAILNHNKLGFDLLCYISISTNIHQEEAIAELEGVLSRMEEILECHCLTGEYDYLLKVANKDTRGLESFIKKLNKLGISKINTSLALREIKSSTVLPIK</sequence>
<dbReference type="Gene3D" id="3.30.70.920">
    <property type="match status" value="1"/>
</dbReference>
<keyword evidence="1" id="KW-0805">Transcription regulation</keyword>
<accession>A0A553SH34</accession>
<dbReference type="GO" id="GO:0043200">
    <property type="term" value="P:response to amino acid"/>
    <property type="evidence" value="ECO:0007669"/>
    <property type="project" value="TreeGrafter"/>
</dbReference>
<dbReference type="InterPro" id="IPR036388">
    <property type="entry name" value="WH-like_DNA-bd_sf"/>
</dbReference>
<dbReference type="Gene3D" id="1.10.10.10">
    <property type="entry name" value="Winged helix-like DNA-binding domain superfamily/Winged helix DNA-binding domain"/>
    <property type="match status" value="1"/>
</dbReference>
<dbReference type="SUPFAM" id="SSF54909">
    <property type="entry name" value="Dimeric alpha+beta barrel"/>
    <property type="match status" value="1"/>
</dbReference>
<dbReference type="RefSeq" id="WP_185764787.1">
    <property type="nucleotide sequence ID" value="NZ_RIBP01000004.1"/>
</dbReference>
<dbReference type="InterPro" id="IPR011991">
    <property type="entry name" value="ArsR-like_HTH"/>
</dbReference>
<feature type="domain" description="HTH asnC-type" evidence="4">
    <location>
        <begin position="9"/>
        <end position="70"/>
    </location>
</feature>
<dbReference type="PRINTS" id="PR00033">
    <property type="entry name" value="HTHASNC"/>
</dbReference>
<dbReference type="CDD" id="cd00090">
    <property type="entry name" value="HTH_ARSR"/>
    <property type="match status" value="1"/>
</dbReference>
<dbReference type="InterPro" id="IPR019887">
    <property type="entry name" value="Tscrpt_reg_AsnC/Lrp_C"/>
</dbReference>
<evidence type="ECO:0000259" key="4">
    <source>
        <dbReference type="PROSITE" id="PS50956"/>
    </source>
</evidence>
<dbReference type="InterPro" id="IPR019888">
    <property type="entry name" value="Tscrpt_reg_AsnC-like"/>
</dbReference>
<dbReference type="InterPro" id="IPR036390">
    <property type="entry name" value="WH_DNA-bd_sf"/>
</dbReference>
<organism evidence="5 6">
    <name type="scientific">Niallia circulans</name>
    <name type="common">Bacillus circulans</name>
    <dbReference type="NCBI Taxonomy" id="1397"/>
    <lineage>
        <taxon>Bacteria</taxon>
        <taxon>Bacillati</taxon>
        <taxon>Bacillota</taxon>
        <taxon>Bacilli</taxon>
        <taxon>Bacillales</taxon>
        <taxon>Bacillaceae</taxon>
        <taxon>Niallia</taxon>
    </lineage>
</organism>
<dbReference type="GO" id="GO:0043565">
    <property type="term" value="F:sequence-specific DNA binding"/>
    <property type="evidence" value="ECO:0007669"/>
    <property type="project" value="InterPro"/>
</dbReference>
<dbReference type="EMBL" id="RIBP01000004">
    <property type="protein sequence ID" value="TRZ36290.1"/>
    <property type="molecule type" value="Genomic_DNA"/>
</dbReference>
<evidence type="ECO:0000313" key="6">
    <source>
        <dbReference type="Proteomes" id="UP000319837"/>
    </source>
</evidence>
<dbReference type="Proteomes" id="UP000319837">
    <property type="component" value="Unassembled WGS sequence"/>
</dbReference>
<gene>
    <name evidence="5" type="ORF">CEQ21_12020</name>
</gene>
<dbReference type="Pfam" id="PF13412">
    <property type="entry name" value="HTH_24"/>
    <property type="match status" value="1"/>
</dbReference>
<name>A0A553SH34_NIACI</name>
<dbReference type="PANTHER" id="PTHR30154">
    <property type="entry name" value="LEUCINE-RESPONSIVE REGULATORY PROTEIN"/>
    <property type="match status" value="1"/>
</dbReference>
<dbReference type="PROSITE" id="PS00519">
    <property type="entry name" value="HTH_ASNC_1"/>
    <property type="match status" value="1"/>
</dbReference>
<evidence type="ECO:0000313" key="5">
    <source>
        <dbReference type="EMBL" id="TRZ36290.1"/>
    </source>
</evidence>
<proteinExistence type="predicted"/>
<dbReference type="PROSITE" id="PS50956">
    <property type="entry name" value="HTH_ASNC_2"/>
    <property type="match status" value="1"/>
</dbReference>
<dbReference type="InterPro" id="IPR000485">
    <property type="entry name" value="AsnC-type_HTH_dom"/>
</dbReference>
<dbReference type="PANTHER" id="PTHR30154:SF34">
    <property type="entry name" value="TRANSCRIPTIONAL REGULATOR AZLB"/>
    <property type="match status" value="1"/>
</dbReference>
<keyword evidence="2" id="KW-0238">DNA-binding</keyword>
<dbReference type="InterPro" id="IPR019885">
    <property type="entry name" value="Tscrpt_reg_HTH_AsnC-type_CS"/>
</dbReference>
<evidence type="ECO:0000256" key="3">
    <source>
        <dbReference type="ARBA" id="ARBA00023163"/>
    </source>
</evidence>
<comment type="caution">
    <text evidence="5">The sequence shown here is derived from an EMBL/GenBank/DDBJ whole genome shotgun (WGS) entry which is preliminary data.</text>
</comment>
<protein>
    <submittedName>
        <fullName evidence="5">Lrp/AsnC family transcriptional regulator</fullName>
    </submittedName>
</protein>
<evidence type="ECO:0000256" key="2">
    <source>
        <dbReference type="ARBA" id="ARBA00023125"/>
    </source>
</evidence>
<dbReference type="SUPFAM" id="SSF46785">
    <property type="entry name" value="Winged helix' DNA-binding domain"/>
    <property type="match status" value="1"/>
</dbReference>
<dbReference type="InterPro" id="IPR011008">
    <property type="entry name" value="Dimeric_a/b-barrel"/>
</dbReference>
<evidence type="ECO:0000256" key="1">
    <source>
        <dbReference type="ARBA" id="ARBA00023015"/>
    </source>
</evidence>
<keyword evidence="3" id="KW-0804">Transcription</keyword>
<dbReference type="GO" id="GO:0005829">
    <property type="term" value="C:cytosol"/>
    <property type="evidence" value="ECO:0007669"/>
    <property type="project" value="TreeGrafter"/>
</dbReference>
<dbReference type="AlphaFoldDB" id="A0A553SH34"/>
<reference evidence="6" key="1">
    <citation type="submission" date="2018-10" db="EMBL/GenBank/DDBJ databases">
        <title>FDA dAtabase for Regulatory Grade micrObial Sequences (FDA-ARGOS): Supporting development and validation of Infectious Disease Dx tests.</title>
        <authorList>
            <person name="Minogue T."/>
            <person name="Wolcott M."/>
            <person name="Wasieloski L."/>
            <person name="Aguilar W."/>
            <person name="Moore D."/>
            <person name="Tallon L."/>
            <person name="Sadzewicz L."/>
            <person name="Sengamalay N."/>
            <person name="Ott S."/>
            <person name="Godinez A."/>
            <person name="Nagaraj S."/>
            <person name="Vavikolanu K."/>
            <person name="Vyas G."/>
            <person name="Nadendla S."/>
            <person name="George J."/>
            <person name="Sichtig H."/>
        </authorList>
    </citation>
    <scope>NUCLEOTIDE SEQUENCE [LARGE SCALE GENOMIC DNA]</scope>
    <source>
        <strain evidence="6">FDAARGOS_343</strain>
    </source>
</reference>
<dbReference type="Pfam" id="PF01037">
    <property type="entry name" value="AsnC_trans_reg"/>
    <property type="match status" value="1"/>
</dbReference>